<evidence type="ECO:0000256" key="9">
    <source>
        <dbReference type="HAMAP-Rule" id="MF_00211"/>
    </source>
</evidence>
<proteinExistence type="inferred from homology"/>
<comment type="caution">
    <text evidence="9">Lacks conserved residue(s) required for the propagation of feature annotation.</text>
</comment>
<keyword evidence="5 9" id="KW-0822">Tryptophan biosynthesis</keyword>
<dbReference type="GO" id="GO:0005829">
    <property type="term" value="C:cytosol"/>
    <property type="evidence" value="ECO:0007669"/>
    <property type="project" value="TreeGrafter"/>
</dbReference>
<dbReference type="Proteomes" id="UP000538666">
    <property type="component" value="Unassembled WGS sequence"/>
</dbReference>
<keyword evidence="2 9" id="KW-0028">Amino-acid biosynthesis</keyword>
<dbReference type="InterPro" id="IPR000312">
    <property type="entry name" value="Glycosyl_Trfase_fam3"/>
</dbReference>
<reference evidence="12 13" key="1">
    <citation type="submission" date="2020-08" db="EMBL/GenBank/DDBJ databases">
        <title>Genomic Encyclopedia of Type Strains, Phase IV (KMG-IV): sequencing the most valuable type-strain genomes for metagenomic binning, comparative biology and taxonomic classification.</title>
        <authorList>
            <person name="Goeker M."/>
        </authorList>
    </citation>
    <scope>NUCLEOTIDE SEQUENCE [LARGE SCALE GENOMIC DNA]</scope>
    <source>
        <strain evidence="12 13">DSM 103733</strain>
    </source>
</reference>
<feature type="binding site" evidence="9">
    <location>
        <position position="100"/>
    </location>
    <ligand>
        <name>Mg(2+)</name>
        <dbReference type="ChEBI" id="CHEBI:18420"/>
        <label>1</label>
    </ligand>
</feature>
<dbReference type="HAMAP" id="MF_00211">
    <property type="entry name" value="TrpD"/>
    <property type="match status" value="1"/>
</dbReference>
<feature type="binding site" evidence="9">
    <location>
        <position position="174"/>
    </location>
    <ligand>
        <name>anthranilate</name>
        <dbReference type="ChEBI" id="CHEBI:16567"/>
        <label>2</label>
    </ligand>
</feature>
<protein>
    <recommendedName>
        <fullName evidence="9">Anthranilate phosphoribosyltransferase</fullName>
        <ecNumber evidence="9">2.4.2.18</ecNumber>
    </recommendedName>
</protein>
<feature type="binding site" evidence="9">
    <location>
        <position position="234"/>
    </location>
    <ligand>
        <name>Mg(2+)</name>
        <dbReference type="ChEBI" id="CHEBI:18420"/>
        <label>1</label>
    </ligand>
</feature>
<dbReference type="Gene3D" id="1.20.970.10">
    <property type="entry name" value="Transferase, Pyrimidine Nucleoside Phosphorylase, Chain C"/>
    <property type="match status" value="1"/>
</dbReference>
<dbReference type="UniPathway" id="UPA00035">
    <property type="reaction ID" value="UER00041"/>
</dbReference>
<dbReference type="FunFam" id="3.40.1030.10:FF:000002">
    <property type="entry name" value="Anthranilate phosphoribosyltransferase"/>
    <property type="match status" value="1"/>
</dbReference>
<evidence type="ECO:0000256" key="5">
    <source>
        <dbReference type="ARBA" id="ARBA00022822"/>
    </source>
</evidence>
<dbReference type="InterPro" id="IPR017459">
    <property type="entry name" value="Glycosyl_Trfase_fam3_N_dom"/>
</dbReference>
<keyword evidence="13" id="KW-1185">Reference proteome</keyword>
<name>A0A841JXN7_9BACT</name>
<evidence type="ECO:0000313" key="12">
    <source>
        <dbReference type="EMBL" id="MBB6146183.1"/>
    </source>
</evidence>
<keyword evidence="6 9" id="KW-0057">Aromatic amino acid biosynthesis</keyword>
<organism evidence="12 13">
    <name type="scientific">Silvibacterium bohemicum</name>
    <dbReference type="NCBI Taxonomy" id="1577686"/>
    <lineage>
        <taxon>Bacteria</taxon>
        <taxon>Pseudomonadati</taxon>
        <taxon>Acidobacteriota</taxon>
        <taxon>Terriglobia</taxon>
        <taxon>Terriglobales</taxon>
        <taxon>Acidobacteriaceae</taxon>
        <taxon>Silvibacterium</taxon>
    </lineage>
</organism>
<comment type="function">
    <text evidence="9">Catalyzes the transfer of the phosphoribosyl group of 5-phosphorylribose-1-pyrophosphate (PRPP) to anthranilate to yield N-(5'-phosphoribosyl)-anthranilate (PRA).</text>
</comment>
<feature type="domain" description="Glycosyl transferase family 3" evidence="10">
    <location>
        <begin position="82"/>
        <end position="340"/>
    </location>
</feature>
<dbReference type="Pfam" id="PF00591">
    <property type="entry name" value="Glycos_transf_3"/>
    <property type="match status" value="1"/>
</dbReference>
<dbReference type="RefSeq" id="WP_050058350.1">
    <property type="nucleotide sequence ID" value="NZ_JACHEK010000009.1"/>
</dbReference>
<feature type="binding site" evidence="9">
    <location>
        <position position="128"/>
    </location>
    <ligand>
        <name>5-phospho-alpha-D-ribose 1-diphosphate</name>
        <dbReference type="ChEBI" id="CHEBI:58017"/>
    </ligand>
</feature>
<feature type="binding site" evidence="9">
    <location>
        <begin position="91"/>
        <end position="92"/>
    </location>
    <ligand>
        <name>5-phospho-alpha-D-ribose 1-diphosphate</name>
        <dbReference type="ChEBI" id="CHEBI:58017"/>
    </ligand>
</feature>
<feature type="binding site" evidence="9">
    <location>
        <position position="88"/>
    </location>
    <ligand>
        <name>5-phospho-alpha-D-ribose 1-diphosphate</name>
        <dbReference type="ChEBI" id="CHEBI:58017"/>
    </ligand>
</feature>
<dbReference type="SUPFAM" id="SSF52418">
    <property type="entry name" value="Nucleoside phosphorylase/phosphoribosyltransferase catalytic domain"/>
    <property type="match status" value="1"/>
</dbReference>
<dbReference type="GO" id="GO:0000287">
    <property type="term" value="F:magnesium ion binding"/>
    <property type="evidence" value="ECO:0007669"/>
    <property type="project" value="UniProtKB-UniRule"/>
</dbReference>
<dbReference type="InterPro" id="IPR005940">
    <property type="entry name" value="Anthranilate_Pribosyl_Tfrase"/>
</dbReference>
<gene>
    <name evidence="9" type="primary">trpD</name>
    <name evidence="12" type="ORF">HNQ77_004155</name>
</gene>
<evidence type="ECO:0000256" key="8">
    <source>
        <dbReference type="ARBA" id="ARBA00061188"/>
    </source>
</evidence>
<feature type="binding site" evidence="9">
    <location>
        <position position="234"/>
    </location>
    <ligand>
        <name>Mg(2+)</name>
        <dbReference type="ChEBI" id="CHEBI:18420"/>
        <label>2</label>
    </ligand>
</feature>
<evidence type="ECO:0000256" key="4">
    <source>
        <dbReference type="ARBA" id="ARBA00022679"/>
    </source>
</evidence>
<evidence type="ECO:0000259" key="10">
    <source>
        <dbReference type="Pfam" id="PF00591"/>
    </source>
</evidence>
<comment type="subunit">
    <text evidence="9">Homodimer.</text>
</comment>
<keyword evidence="4 9" id="KW-0808">Transferase</keyword>
<feature type="binding site" evidence="9">
    <location>
        <begin position="116"/>
        <end position="124"/>
    </location>
    <ligand>
        <name>5-phospho-alpha-D-ribose 1-diphosphate</name>
        <dbReference type="ChEBI" id="CHEBI:58017"/>
    </ligand>
</feature>
<dbReference type="SUPFAM" id="SSF47648">
    <property type="entry name" value="Nucleoside phosphorylase/phosphoribosyltransferase N-terminal domain"/>
    <property type="match status" value="1"/>
</dbReference>
<evidence type="ECO:0000313" key="13">
    <source>
        <dbReference type="Proteomes" id="UP000538666"/>
    </source>
</evidence>
<evidence type="ECO:0000259" key="11">
    <source>
        <dbReference type="Pfam" id="PF02885"/>
    </source>
</evidence>
<feature type="binding site" evidence="9">
    <location>
        <position position="119"/>
    </location>
    <ligand>
        <name>anthranilate</name>
        <dbReference type="ChEBI" id="CHEBI:16567"/>
        <label>1</label>
    </ligand>
</feature>
<dbReference type="NCBIfam" id="TIGR01245">
    <property type="entry name" value="trpD"/>
    <property type="match status" value="1"/>
</dbReference>
<comment type="cofactor">
    <cofactor evidence="9">
        <name>Mg(2+)</name>
        <dbReference type="ChEBI" id="CHEBI:18420"/>
    </cofactor>
    <text evidence="9">Binds 2 magnesium ions per monomer.</text>
</comment>
<dbReference type="AlphaFoldDB" id="A0A841JXN7"/>
<dbReference type="PANTHER" id="PTHR43285:SF2">
    <property type="entry name" value="ANTHRANILATE PHOSPHORIBOSYLTRANSFERASE"/>
    <property type="match status" value="1"/>
</dbReference>
<evidence type="ECO:0000256" key="7">
    <source>
        <dbReference type="ARBA" id="ARBA00052328"/>
    </source>
</evidence>
<comment type="catalytic activity">
    <reaction evidence="7 9">
        <text>N-(5-phospho-beta-D-ribosyl)anthranilate + diphosphate = 5-phospho-alpha-D-ribose 1-diphosphate + anthranilate</text>
        <dbReference type="Rhea" id="RHEA:11768"/>
        <dbReference type="ChEBI" id="CHEBI:16567"/>
        <dbReference type="ChEBI" id="CHEBI:18277"/>
        <dbReference type="ChEBI" id="CHEBI:33019"/>
        <dbReference type="ChEBI" id="CHEBI:58017"/>
        <dbReference type="EC" id="2.4.2.18"/>
    </reaction>
</comment>
<keyword evidence="3 9" id="KW-0328">Glycosyltransferase</keyword>
<feature type="binding site" evidence="9">
    <location>
        <position position="96"/>
    </location>
    <ligand>
        <name>5-phospho-alpha-D-ribose 1-diphosphate</name>
        <dbReference type="ChEBI" id="CHEBI:58017"/>
    </ligand>
</feature>
<evidence type="ECO:0000256" key="2">
    <source>
        <dbReference type="ARBA" id="ARBA00022605"/>
    </source>
</evidence>
<dbReference type="Pfam" id="PF02885">
    <property type="entry name" value="Glycos_trans_3N"/>
    <property type="match status" value="1"/>
</dbReference>
<dbReference type="InterPro" id="IPR035902">
    <property type="entry name" value="Nuc_phospho_transferase"/>
</dbReference>
<comment type="similarity">
    <text evidence="9">Belongs to the anthranilate phosphoribosyltransferase family.</text>
</comment>
<keyword evidence="9" id="KW-0479">Metal-binding</keyword>
<evidence type="ECO:0000256" key="3">
    <source>
        <dbReference type="ARBA" id="ARBA00022676"/>
    </source>
</evidence>
<comment type="similarity">
    <text evidence="8">In the C-terminal section; belongs to the anthranilate phosphoribosyltransferase family.</text>
</comment>
<feature type="domain" description="Glycosyl transferase family 3 N-terminal" evidence="11">
    <location>
        <begin position="6"/>
        <end position="70"/>
    </location>
</feature>
<comment type="pathway">
    <text evidence="1 9">Amino-acid biosynthesis; L-tryptophan biosynthesis; L-tryptophan from chorismate: step 2/5.</text>
</comment>
<dbReference type="GO" id="GO:0004048">
    <property type="term" value="F:anthranilate phosphoribosyltransferase activity"/>
    <property type="evidence" value="ECO:0007669"/>
    <property type="project" value="UniProtKB-UniRule"/>
</dbReference>
<evidence type="ECO:0000256" key="6">
    <source>
        <dbReference type="ARBA" id="ARBA00023141"/>
    </source>
</evidence>
<feature type="binding site" evidence="9">
    <location>
        <position position="233"/>
    </location>
    <ligand>
        <name>Mg(2+)</name>
        <dbReference type="ChEBI" id="CHEBI:18420"/>
        <label>2</label>
    </ligand>
</feature>
<feature type="binding site" evidence="9">
    <location>
        <begin position="98"/>
        <end position="101"/>
    </location>
    <ligand>
        <name>5-phospho-alpha-D-ribose 1-diphosphate</name>
        <dbReference type="ChEBI" id="CHEBI:58017"/>
    </ligand>
</feature>
<comment type="caution">
    <text evidence="12">The sequence shown here is derived from an EMBL/GenBank/DDBJ whole genome shotgun (WGS) entry which is preliminary data.</text>
</comment>
<dbReference type="EMBL" id="JACHEK010000009">
    <property type="protein sequence ID" value="MBB6146183.1"/>
    <property type="molecule type" value="Genomic_DNA"/>
</dbReference>
<accession>A0A841JXN7</accession>
<dbReference type="EC" id="2.4.2.18" evidence="9"/>
<sequence>MDGLKPILKLVVEQGATLSREQARQVLSEVLASESGDGDLEIAALLTAMATRGETAEELTGFAEAMRALATPVPLSDTERAALVDTCGTGGDGLGTFNISTGAALVAVAAGAKVAKHGNRAVTSKCGSADVLEALGVPVTLSPDQAAECLRATGFMFLLAPSLHPAMKRVMPIRRALGFRTIFNLAGPLTNPAGAQAQVMGVYSAQKLPIVAESMARLGVRHAFVAHGSDGLDEITVTGGTDLAEVRSVGERGQGVGGSVRLFALGLDEMGFSRASLSDLAGGGTAQENAAILLGIFAGELGPKRDIVLLNAAAALVVAGVASDFQDGVARGAAAIDSGAVRTVVQRLAKFGKET</sequence>
<dbReference type="PANTHER" id="PTHR43285">
    <property type="entry name" value="ANTHRANILATE PHOSPHORIBOSYLTRANSFERASE"/>
    <property type="match status" value="1"/>
</dbReference>
<evidence type="ECO:0000256" key="1">
    <source>
        <dbReference type="ARBA" id="ARBA00004907"/>
    </source>
</evidence>
<feature type="binding site" evidence="9">
    <location>
        <position position="88"/>
    </location>
    <ligand>
        <name>anthranilate</name>
        <dbReference type="ChEBI" id="CHEBI:16567"/>
        <label>1</label>
    </ligand>
</feature>
<keyword evidence="9" id="KW-0460">Magnesium</keyword>
<dbReference type="Gene3D" id="3.40.1030.10">
    <property type="entry name" value="Nucleoside phosphorylase/phosphoribosyltransferase catalytic domain"/>
    <property type="match status" value="1"/>
</dbReference>
<dbReference type="GO" id="GO:0000162">
    <property type="term" value="P:L-tryptophan biosynthetic process"/>
    <property type="evidence" value="ECO:0007669"/>
    <property type="project" value="UniProtKB-UniRule"/>
</dbReference>
<dbReference type="InterPro" id="IPR036320">
    <property type="entry name" value="Glycosyl_Trfase_fam3_N_dom_sf"/>
</dbReference>
<dbReference type="OrthoDB" id="9806430at2"/>